<dbReference type="EMBL" id="AP024545">
    <property type="protein sequence ID" value="BCT93181.1"/>
    <property type="molecule type" value="Genomic_DNA"/>
</dbReference>
<accession>A0ABM7Q718</accession>
<proteinExistence type="predicted"/>
<dbReference type="Pfam" id="PF25559">
    <property type="entry name" value="DUF7931"/>
    <property type="match status" value="1"/>
</dbReference>
<evidence type="ECO:0000313" key="3">
    <source>
        <dbReference type="Proteomes" id="UP000681317"/>
    </source>
</evidence>
<dbReference type="Proteomes" id="UP000681317">
    <property type="component" value="Chromosome"/>
</dbReference>
<protein>
    <recommendedName>
        <fullName evidence="1">DUF7931 domain-containing protein</fullName>
    </recommendedName>
</protein>
<feature type="domain" description="DUF7931" evidence="1">
    <location>
        <begin position="1"/>
        <end position="109"/>
    </location>
</feature>
<keyword evidence="3" id="KW-1185">Reference proteome</keyword>
<evidence type="ECO:0000313" key="2">
    <source>
        <dbReference type="EMBL" id="BCT93181.1"/>
    </source>
</evidence>
<sequence length="141" mass="15362">MVDALRRFGTSGRGVEVYFLLQDVAAPQRAHAPLLTLAQRLPSIFLFREVDDPVDRAYPSAYLANDAGGCDFRTLGHRFDGEADLHAPGRARQLRMAFMAVLERARPVSIPRAGHLSGVRAPMACSTHCGETTKGLWPSGS</sequence>
<organism evidence="2 3">
    <name type="scientific">Noviluteimonas caseinilytica</name>
    <dbReference type="NCBI Taxonomy" id="2675101"/>
    <lineage>
        <taxon>Bacteria</taxon>
        <taxon>Pseudomonadati</taxon>
        <taxon>Pseudomonadota</taxon>
        <taxon>Gammaproteobacteria</taxon>
        <taxon>Lysobacterales</taxon>
        <taxon>Lysobacteraceae</taxon>
        <taxon>Noviluteimonas</taxon>
    </lineage>
</organism>
<gene>
    <name evidence="2" type="ORF">LYSCAS_22050</name>
</gene>
<dbReference type="InterPro" id="IPR057691">
    <property type="entry name" value="DUF7931"/>
</dbReference>
<name>A0ABM7Q718_9GAMM</name>
<reference evidence="2 3" key="1">
    <citation type="submission" date="2021-03" db="EMBL/GenBank/DDBJ databases">
        <title>Complete Genome Sequences of Two Lysobacter Strains Isolated from Sea Water (Lysobacter caseinilyticus) and Soil (Lysobacter helvus) in South Korea.</title>
        <authorList>
            <person name="Watanabe Y."/>
            <person name="Arakawa K."/>
        </authorList>
    </citation>
    <scope>NUCLEOTIDE SEQUENCE [LARGE SCALE GENOMIC DNA]</scope>
    <source>
        <strain evidence="2 3">KVB24</strain>
    </source>
</reference>
<evidence type="ECO:0000259" key="1">
    <source>
        <dbReference type="Pfam" id="PF25559"/>
    </source>
</evidence>